<organism evidence="1 2">
    <name type="scientific">Brachionus plicatilis</name>
    <name type="common">Marine rotifer</name>
    <name type="synonym">Brachionus muelleri</name>
    <dbReference type="NCBI Taxonomy" id="10195"/>
    <lineage>
        <taxon>Eukaryota</taxon>
        <taxon>Metazoa</taxon>
        <taxon>Spiralia</taxon>
        <taxon>Gnathifera</taxon>
        <taxon>Rotifera</taxon>
        <taxon>Eurotatoria</taxon>
        <taxon>Monogononta</taxon>
        <taxon>Pseudotrocha</taxon>
        <taxon>Ploima</taxon>
        <taxon>Brachionidae</taxon>
        <taxon>Brachionus</taxon>
    </lineage>
</organism>
<comment type="caution">
    <text evidence="1">The sequence shown here is derived from an EMBL/GenBank/DDBJ whole genome shotgun (WGS) entry which is preliminary data.</text>
</comment>
<dbReference type="Proteomes" id="UP000276133">
    <property type="component" value="Unassembled WGS sequence"/>
</dbReference>
<sequence length="87" mass="9683">MQLAASEYLLVLALQRREQILALRVRVVGQRVVIGGLRLYFAGAHFEAFFARIKHEFVVTELGQVVEAVAAVHNHAIGRLFELELGG</sequence>
<accession>A0A3M7SF60</accession>
<dbReference type="EMBL" id="REGN01001501">
    <property type="protein sequence ID" value="RNA34297.1"/>
    <property type="molecule type" value="Genomic_DNA"/>
</dbReference>
<reference evidence="1 2" key="1">
    <citation type="journal article" date="2018" name="Sci. Rep.">
        <title>Genomic signatures of local adaptation to the degree of environmental predictability in rotifers.</title>
        <authorList>
            <person name="Franch-Gras L."/>
            <person name="Hahn C."/>
            <person name="Garcia-Roger E.M."/>
            <person name="Carmona M.J."/>
            <person name="Serra M."/>
            <person name="Gomez A."/>
        </authorList>
    </citation>
    <scope>NUCLEOTIDE SEQUENCE [LARGE SCALE GENOMIC DNA]</scope>
    <source>
        <strain evidence="1">HYR1</strain>
    </source>
</reference>
<proteinExistence type="predicted"/>
<protein>
    <submittedName>
        <fullName evidence="1">Uncharacterized protein</fullName>
    </submittedName>
</protein>
<keyword evidence="2" id="KW-1185">Reference proteome</keyword>
<gene>
    <name evidence="1" type="ORF">BpHYR1_054551</name>
</gene>
<evidence type="ECO:0000313" key="2">
    <source>
        <dbReference type="Proteomes" id="UP000276133"/>
    </source>
</evidence>
<dbReference type="AlphaFoldDB" id="A0A3M7SF60"/>
<name>A0A3M7SF60_BRAPC</name>
<evidence type="ECO:0000313" key="1">
    <source>
        <dbReference type="EMBL" id="RNA34297.1"/>
    </source>
</evidence>